<evidence type="ECO:0000256" key="7">
    <source>
        <dbReference type="ARBA" id="ARBA00035140"/>
    </source>
</evidence>
<comment type="caution">
    <text evidence="8">The sequence shown here is derived from an EMBL/GenBank/DDBJ whole genome shotgun (WGS) entry which is preliminary data.</text>
</comment>
<protein>
    <recommendedName>
        <fullName evidence="7">Small ribosomal subunit protein mS29</fullName>
    </recommendedName>
</protein>
<evidence type="ECO:0000313" key="8">
    <source>
        <dbReference type="EMBL" id="TID21153.1"/>
    </source>
</evidence>
<evidence type="ECO:0000256" key="5">
    <source>
        <dbReference type="ARBA" id="ARBA00023128"/>
    </source>
</evidence>
<comment type="subcellular location">
    <subcellularLocation>
        <location evidence="1">Mitochondrion</location>
    </subcellularLocation>
</comment>
<name>A0A4V4NFF5_9ASCO</name>
<evidence type="ECO:0000256" key="3">
    <source>
        <dbReference type="ARBA" id="ARBA00022946"/>
    </source>
</evidence>
<accession>A0A4V4NFF5</accession>
<keyword evidence="6" id="KW-0687">Ribonucleoprotein</keyword>
<evidence type="ECO:0000256" key="2">
    <source>
        <dbReference type="ARBA" id="ARBA00009863"/>
    </source>
</evidence>
<dbReference type="GO" id="GO:0003735">
    <property type="term" value="F:structural constituent of ribosome"/>
    <property type="evidence" value="ECO:0007669"/>
    <property type="project" value="TreeGrafter"/>
</dbReference>
<keyword evidence="4" id="KW-0689">Ribosomal protein</keyword>
<keyword evidence="9" id="KW-1185">Reference proteome</keyword>
<evidence type="ECO:0000256" key="4">
    <source>
        <dbReference type="ARBA" id="ARBA00022980"/>
    </source>
</evidence>
<dbReference type="InterPro" id="IPR019368">
    <property type="entry name" value="Ribosomal_mS29"/>
</dbReference>
<gene>
    <name evidence="8" type="ORF">CANINC_003433</name>
</gene>
<sequence length="461" mass="51836">MLSIRSFVLSRQFSSSATSFAAAATRKSFNKKSVYDKSKNRKGSGNDKSFKDTILTKNFKKSALKFDGETIDALPSLDSPNKDLLKNVFVKYPTDNIAKLHIAGAFKPNQYNELYSQPLTMFRPNEDLKLLDIVNSAESTLNNRFIIKGNSGIGKSTLLAHFQSFALSNNQNNAILLPISNADLLVDGSNDFKLNPLTKRYDQPMYTKTFLKKFKSLNADQLSKIPLSKEIIPLTNAYKPSATYKVNGTLLDFVDYILKASHIESNTTFAFTTILEELSTQEILPVYLTIDNFSAFIQNAMTKYRNTENKKIYFQNFTVADALLQFVSGEKTFKTGAVIVATHGGHRVVRNGTLDVICGDKPLEKFAYSKLNEFDYDLANRLLQNNGLKKLQVSNFNVDECKSVIEHLFKFNLIHNEYGLEEQLSHNSKESILQRIAAQKYMLSGNGNPKLLMDSCILAYA</sequence>
<proteinExistence type="inferred from homology"/>
<evidence type="ECO:0000313" key="9">
    <source>
        <dbReference type="Proteomes" id="UP000307173"/>
    </source>
</evidence>
<dbReference type="PANTHER" id="PTHR12810:SF0">
    <property type="entry name" value="SMALL RIBOSOMAL SUBUNIT PROTEIN MS29"/>
    <property type="match status" value="1"/>
</dbReference>
<dbReference type="PANTHER" id="PTHR12810">
    <property type="entry name" value="MITOCHONDRIAL 28S RIBOSOMAL PROTEIN S29"/>
    <property type="match status" value="1"/>
</dbReference>
<dbReference type="STRING" id="52247.A0A4V4NFF5"/>
<keyword evidence="5" id="KW-0496">Mitochondrion</keyword>
<organism evidence="8 9">
    <name type="scientific">Pichia inconspicua</name>
    <dbReference type="NCBI Taxonomy" id="52247"/>
    <lineage>
        <taxon>Eukaryota</taxon>
        <taxon>Fungi</taxon>
        <taxon>Dikarya</taxon>
        <taxon>Ascomycota</taxon>
        <taxon>Saccharomycotina</taxon>
        <taxon>Pichiomycetes</taxon>
        <taxon>Pichiales</taxon>
        <taxon>Pichiaceae</taxon>
        <taxon>Pichia</taxon>
    </lineage>
</organism>
<reference evidence="8 9" key="1">
    <citation type="journal article" date="2019" name="Front. Genet.">
        <title>Whole-Genome Sequencing of the Opportunistic Yeast Pathogen Candida inconspicua Uncovers Its Hybrid Origin.</title>
        <authorList>
            <person name="Mixao V."/>
            <person name="Hansen A.P."/>
            <person name="Saus E."/>
            <person name="Boekhout T."/>
            <person name="Lass-Florl C."/>
            <person name="Gabaldon T."/>
        </authorList>
    </citation>
    <scope>NUCLEOTIDE SEQUENCE [LARGE SCALE GENOMIC DNA]</scope>
    <source>
        <strain evidence="8 9">CBS 180</strain>
    </source>
</reference>
<keyword evidence="3" id="KW-0809">Transit peptide</keyword>
<evidence type="ECO:0000256" key="1">
    <source>
        <dbReference type="ARBA" id="ARBA00004173"/>
    </source>
</evidence>
<dbReference type="Pfam" id="PF10236">
    <property type="entry name" value="DAP3"/>
    <property type="match status" value="1"/>
</dbReference>
<comment type="similarity">
    <text evidence="2">Belongs to the mitochondrion-specific ribosomal protein mS29 family.</text>
</comment>
<dbReference type="OrthoDB" id="274828at2759"/>
<dbReference type="GO" id="GO:0005763">
    <property type="term" value="C:mitochondrial small ribosomal subunit"/>
    <property type="evidence" value="ECO:0007669"/>
    <property type="project" value="TreeGrafter"/>
</dbReference>
<dbReference type="AlphaFoldDB" id="A0A4V4NFF5"/>
<dbReference type="Proteomes" id="UP000307173">
    <property type="component" value="Unassembled WGS sequence"/>
</dbReference>
<evidence type="ECO:0000256" key="6">
    <source>
        <dbReference type="ARBA" id="ARBA00023274"/>
    </source>
</evidence>
<dbReference type="EMBL" id="SELW01000553">
    <property type="protein sequence ID" value="TID21153.1"/>
    <property type="molecule type" value="Genomic_DNA"/>
</dbReference>